<feature type="non-terminal residue" evidence="5">
    <location>
        <position position="1"/>
    </location>
</feature>
<dbReference type="SUPFAM" id="SSF69318">
    <property type="entry name" value="Integrin alpha N-terminal domain"/>
    <property type="match status" value="1"/>
</dbReference>
<evidence type="ECO:0000256" key="2">
    <source>
        <dbReference type="ARBA" id="ARBA00022737"/>
    </source>
</evidence>
<evidence type="ECO:0000259" key="4">
    <source>
        <dbReference type="SMART" id="SM00237"/>
    </source>
</evidence>
<dbReference type="Pfam" id="PF13517">
    <property type="entry name" value="FG-GAP_3"/>
    <property type="match status" value="1"/>
</dbReference>
<keyword evidence="3" id="KW-0106">Calcium</keyword>
<dbReference type="AlphaFoldDB" id="A0A2A2TAP5"/>
<keyword evidence="2" id="KW-0677">Repeat</keyword>
<dbReference type="Gene3D" id="2.130.10.130">
    <property type="entry name" value="Integrin alpha, N-terminal"/>
    <property type="match status" value="1"/>
</dbReference>
<keyword evidence="6" id="KW-1185">Reference proteome</keyword>
<proteinExistence type="predicted"/>
<feature type="domain" description="Calx-beta" evidence="4">
    <location>
        <begin position="146"/>
        <end position="247"/>
    </location>
</feature>
<organism evidence="5 6">
    <name type="scientific">Brunnivagina elsteri CCALA 953</name>
    <dbReference type="NCBI Taxonomy" id="987040"/>
    <lineage>
        <taxon>Bacteria</taxon>
        <taxon>Bacillati</taxon>
        <taxon>Cyanobacteriota</taxon>
        <taxon>Cyanophyceae</taxon>
        <taxon>Nostocales</taxon>
        <taxon>Calotrichaceae</taxon>
        <taxon>Brunnivagina</taxon>
    </lineage>
</organism>
<dbReference type="RefSeq" id="WP_211293335.1">
    <property type="nucleotide sequence ID" value="NZ_NTFS01000559.1"/>
</dbReference>
<dbReference type="Pfam" id="PF01839">
    <property type="entry name" value="FG-GAP"/>
    <property type="match status" value="1"/>
</dbReference>
<comment type="caution">
    <text evidence="5">The sequence shown here is derived from an EMBL/GenBank/DDBJ whole genome shotgun (WGS) entry which is preliminary data.</text>
</comment>
<dbReference type="SUPFAM" id="SSF141072">
    <property type="entry name" value="CalX-like"/>
    <property type="match status" value="2"/>
</dbReference>
<evidence type="ECO:0000313" key="6">
    <source>
        <dbReference type="Proteomes" id="UP000218238"/>
    </source>
</evidence>
<dbReference type="Pfam" id="PF03160">
    <property type="entry name" value="Calx-beta"/>
    <property type="match status" value="2"/>
</dbReference>
<dbReference type="GO" id="GO:0016020">
    <property type="term" value="C:membrane"/>
    <property type="evidence" value="ECO:0007669"/>
    <property type="project" value="InterPro"/>
</dbReference>
<dbReference type="EMBL" id="NTFS01000559">
    <property type="protein sequence ID" value="PAX48302.1"/>
    <property type="molecule type" value="Genomic_DNA"/>
</dbReference>
<dbReference type="Proteomes" id="UP000218238">
    <property type="component" value="Unassembled WGS sequence"/>
</dbReference>
<evidence type="ECO:0000256" key="3">
    <source>
        <dbReference type="ARBA" id="ARBA00022837"/>
    </source>
</evidence>
<accession>A0A2A2TAP5</accession>
<protein>
    <recommendedName>
        <fullName evidence="4">Calx-beta domain-containing protein</fullName>
    </recommendedName>
</protein>
<dbReference type="Gene3D" id="2.60.40.2030">
    <property type="match status" value="2"/>
</dbReference>
<dbReference type="PANTHER" id="PTHR46580:SF2">
    <property type="entry name" value="MAM DOMAIN-CONTAINING PROTEIN"/>
    <property type="match status" value="1"/>
</dbReference>
<reference evidence="5 6" key="1">
    <citation type="submission" date="2017-08" db="EMBL/GenBank/DDBJ databases">
        <title>Draft genome sequence of filamentous cyanobacterium Calothrix elsteri CCALA 953.</title>
        <authorList>
            <person name="Gagunashvili A.N."/>
            <person name="Elster J."/>
            <person name="Andresson O.S."/>
        </authorList>
    </citation>
    <scope>NUCLEOTIDE SEQUENCE [LARGE SCALE GENOMIC DNA]</scope>
    <source>
        <strain evidence="5 6">CCALA 953</strain>
    </source>
</reference>
<name>A0A2A2TAP5_9CYAN</name>
<dbReference type="InterPro" id="IPR013517">
    <property type="entry name" value="FG-GAP"/>
</dbReference>
<evidence type="ECO:0000313" key="5">
    <source>
        <dbReference type="EMBL" id="PAX48302.1"/>
    </source>
</evidence>
<sequence length="571" mass="63832">INILEKTTTATIAVKVKDNGGTANTGIDTSSEETFTITINPLLVNIAPAVNSINEGDTTPTEYNFTVSLSSISSETVTVNYSTADNSATIADDDYVEKTGVISFAPGETSKIIKVLVNGDRKYEVDQAFKVNLTNPTQAVLGISTATGIITNDDKIPTVSIKNVTKREGNAGTKTPFVFTVDLSNPSDEEVKVSYSTSDGTATTIDYTPLETSILTFAPNQTSQTITVQISGDNDFETNETFFINFSNAINATISPETRGIGTIINYERANDTDFNGDGNPDLVWRNYQTGDNAIWLMKGTELDKGVFITKVDDIDWKIEQIADFNSDRNVDLLWRNYRTGENAIWLMNGTTLEKGIFITKVDDISWKISGVADFDNDGKVDILWRNYQTGENTIWFMDDTAIKKAEFITKVDDTNWKIEELGDFNGNGKVDILWRNYRTGENAIWLMNGKTLDEGVFIDKVDEMKWEVEAVNDFNRDGKVDILWRNYSSGENSIWLMNGEKLDKGVFIPKVDDINWKIEQVSDFTNDGKVDIVWRNYRNGTNAIWQMDDTTLDKGFEFTKVGDIKWEIVG</sequence>
<dbReference type="InterPro" id="IPR038081">
    <property type="entry name" value="CalX-like_sf"/>
</dbReference>
<dbReference type="GO" id="GO:0007154">
    <property type="term" value="P:cell communication"/>
    <property type="evidence" value="ECO:0007669"/>
    <property type="project" value="InterPro"/>
</dbReference>
<dbReference type="InterPro" id="IPR028994">
    <property type="entry name" value="Integrin_alpha_N"/>
</dbReference>
<keyword evidence="1" id="KW-0732">Signal</keyword>
<dbReference type="InterPro" id="IPR003644">
    <property type="entry name" value="Calx_beta"/>
</dbReference>
<feature type="domain" description="Calx-beta" evidence="4">
    <location>
        <begin position="33"/>
        <end position="134"/>
    </location>
</feature>
<evidence type="ECO:0000256" key="1">
    <source>
        <dbReference type="ARBA" id="ARBA00022729"/>
    </source>
</evidence>
<dbReference type="PANTHER" id="PTHR46580">
    <property type="entry name" value="SENSOR KINASE-RELATED"/>
    <property type="match status" value="1"/>
</dbReference>
<dbReference type="SMART" id="SM00237">
    <property type="entry name" value="Calx_beta"/>
    <property type="match status" value="2"/>
</dbReference>
<gene>
    <name evidence="5" type="ORF">CK510_28285</name>
</gene>